<evidence type="ECO:0000313" key="4">
    <source>
        <dbReference type="Proteomes" id="UP001161580"/>
    </source>
</evidence>
<comment type="caution">
    <text evidence="3">The sequence shown here is derived from an EMBL/GenBank/DDBJ whole genome shotgun (WGS) entry which is preliminary data.</text>
</comment>
<dbReference type="Proteomes" id="UP001161580">
    <property type="component" value="Unassembled WGS sequence"/>
</dbReference>
<keyword evidence="1" id="KW-1133">Transmembrane helix</keyword>
<sequence length="203" mass="22824">MRQDLAEKSAGQPGAAAETGALRRFYQSRDGTAMIEFSLLAIPYCMILFAILETCIAFFGDQLVSHAVDSMARKMRTGEITTTITKRDFRQQFCDEISILIACSTTEVDAPDKLFVDVRSFPSFADVPKTIPRISTDRYADIKTSEFKFAPGGPNTINMIRAYYRWHIITDLVRPYISTIRPADGSMSTFLIVQTAAFQNENY</sequence>
<dbReference type="InterPro" id="IPR012495">
    <property type="entry name" value="TadE-like_dom"/>
</dbReference>
<keyword evidence="1" id="KW-0812">Transmembrane</keyword>
<evidence type="ECO:0000313" key="3">
    <source>
        <dbReference type="EMBL" id="MDI7923928.1"/>
    </source>
</evidence>
<keyword evidence="1" id="KW-0472">Membrane</keyword>
<dbReference type="RefSeq" id="WP_311787160.1">
    <property type="nucleotide sequence ID" value="NZ_JALDYY010000008.1"/>
</dbReference>
<gene>
    <name evidence="3" type="ORF">MRS75_17815</name>
</gene>
<accession>A0AAE3QIW9</accession>
<protein>
    <submittedName>
        <fullName evidence="3">Pilus assembly protein</fullName>
    </submittedName>
</protein>
<keyword evidence="4" id="KW-1185">Reference proteome</keyword>
<evidence type="ECO:0000259" key="2">
    <source>
        <dbReference type="Pfam" id="PF07811"/>
    </source>
</evidence>
<organism evidence="3 4">
    <name type="scientific">Ferirhizobium litorale</name>
    <dbReference type="NCBI Taxonomy" id="2927786"/>
    <lineage>
        <taxon>Bacteria</taxon>
        <taxon>Pseudomonadati</taxon>
        <taxon>Pseudomonadota</taxon>
        <taxon>Alphaproteobacteria</taxon>
        <taxon>Hyphomicrobiales</taxon>
        <taxon>Rhizobiaceae</taxon>
        <taxon>Ferirhizobium</taxon>
    </lineage>
</organism>
<feature type="domain" description="TadE-like" evidence="2">
    <location>
        <begin position="31"/>
        <end position="73"/>
    </location>
</feature>
<name>A0AAE3QIW9_9HYPH</name>
<proteinExistence type="predicted"/>
<dbReference type="Pfam" id="PF07811">
    <property type="entry name" value="TadE"/>
    <property type="match status" value="1"/>
</dbReference>
<dbReference type="AlphaFoldDB" id="A0AAE3QIW9"/>
<dbReference type="EMBL" id="JALDYZ010000011">
    <property type="protein sequence ID" value="MDI7923928.1"/>
    <property type="molecule type" value="Genomic_DNA"/>
</dbReference>
<reference evidence="3" key="1">
    <citation type="submission" date="2022-03" db="EMBL/GenBank/DDBJ databases">
        <title>Fererhizobium litorale gen. nov., sp. nov., isolated from sandy sediments of the Sea of Japan seashore.</title>
        <authorList>
            <person name="Romanenko L."/>
            <person name="Kurilenko V."/>
            <person name="Otstavnykh N."/>
            <person name="Svetashev V."/>
            <person name="Tekutyeva L."/>
            <person name="Isaeva M."/>
            <person name="Mikhailov V."/>
        </authorList>
    </citation>
    <scope>NUCLEOTIDE SEQUENCE</scope>
    <source>
        <strain evidence="3">KMM 9576</strain>
    </source>
</reference>
<feature type="transmembrane region" description="Helical" evidence="1">
    <location>
        <begin position="33"/>
        <end position="52"/>
    </location>
</feature>
<evidence type="ECO:0000256" key="1">
    <source>
        <dbReference type="SAM" id="Phobius"/>
    </source>
</evidence>